<name>A0ABR2CX07_9ROSI</name>
<evidence type="ECO:0000313" key="1">
    <source>
        <dbReference type="EMBL" id="KAK8524886.1"/>
    </source>
</evidence>
<accession>A0ABR2CX07</accession>
<gene>
    <name evidence="1" type="ORF">V6N12_029738</name>
</gene>
<dbReference type="EMBL" id="JBBPBM010000041">
    <property type="protein sequence ID" value="KAK8524886.1"/>
    <property type="molecule type" value="Genomic_DNA"/>
</dbReference>
<proteinExistence type="predicted"/>
<protein>
    <submittedName>
        <fullName evidence="1">Uncharacterized protein</fullName>
    </submittedName>
</protein>
<keyword evidence="2" id="KW-1185">Reference proteome</keyword>
<comment type="caution">
    <text evidence="1">The sequence shown here is derived from an EMBL/GenBank/DDBJ whole genome shotgun (WGS) entry which is preliminary data.</text>
</comment>
<dbReference type="Proteomes" id="UP001472677">
    <property type="component" value="Unassembled WGS sequence"/>
</dbReference>
<organism evidence="1 2">
    <name type="scientific">Hibiscus sabdariffa</name>
    <name type="common">roselle</name>
    <dbReference type="NCBI Taxonomy" id="183260"/>
    <lineage>
        <taxon>Eukaryota</taxon>
        <taxon>Viridiplantae</taxon>
        <taxon>Streptophyta</taxon>
        <taxon>Embryophyta</taxon>
        <taxon>Tracheophyta</taxon>
        <taxon>Spermatophyta</taxon>
        <taxon>Magnoliopsida</taxon>
        <taxon>eudicotyledons</taxon>
        <taxon>Gunneridae</taxon>
        <taxon>Pentapetalae</taxon>
        <taxon>rosids</taxon>
        <taxon>malvids</taxon>
        <taxon>Malvales</taxon>
        <taxon>Malvaceae</taxon>
        <taxon>Malvoideae</taxon>
        <taxon>Hibiscus</taxon>
    </lineage>
</organism>
<evidence type="ECO:0000313" key="2">
    <source>
        <dbReference type="Proteomes" id="UP001472677"/>
    </source>
</evidence>
<sequence length="147" mass="15981">MNKLADFFLVMKMNCISFLSLGGVSGEVVHVIVWGCVRVSPFGSNCDEKWEKRMTPDSLVVSDSGHDDSSLYLERRTKRRMDIELSGAYALRGYCVGIPMEGRNSSCVVATDNAKVATSISMTIALSNLSGSPETVLVDPITVECHA</sequence>
<reference evidence="1 2" key="1">
    <citation type="journal article" date="2024" name="G3 (Bethesda)">
        <title>Genome assembly of Hibiscus sabdariffa L. provides insights into metabolisms of medicinal natural products.</title>
        <authorList>
            <person name="Kim T."/>
        </authorList>
    </citation>
    <scope>NUCLEOTIDE SEQUENCE [LARGE SCALE GENOMIC DNA]</scope>
    <source>
        <strain evidence="1">TK-2024</strain>
        <tissue evidence="1">Old leaves</tissue>
    </source>
</reference>